<protein>
    <submittedName>
        <fullName evidence="2">Uncharacterized protein</fullName>
    </submittedName>
</protein>
<accession>A0A8H6WEK7</accession>
<dbReference type="Proteomes" id="UP000636479">
    <property type="component" value="Unassembled WGS sequence"/>
</dbReference>
<feature type="compositionally biased region" description="Low complexity" evidence="1">
    <location>
        <begin position="115"/>
        <end position="132"/>
    </location>
</feature>
<feature type="region of interest" description="Disordered" evidence="1">
    <location>
        <begin position="87"/>
        <end position="164"/>
    </location>
</feature>
<feature type="compositionally biased region" description="Polar residues" evidence="1">
    <location>
        <begin position="133"/>
        <end position="154"/>
    </location>
</feature>
<proteinExistence type="predicted"/>
<dbReference type="GeneID" id="59340438"/>
<dbReference type="OrthoDB" id="4980495at2759"/>
<name>A0A8H6WEK7_9AGAR</name>
<gene>
    <name evidence="2" type="ORF">MIND_00097000</name>
</gene>
<evidence type="ECO:0000256" key="1">
    <source>
        <dbReference type="SAM" id="MobiDB-lite"/>
    </source>
</evidence>
<comment type="caution">
    <text evidence="2">The sequence shown here is derived from an EMBL/GenBank/DDBJ whole genome shotgun (WGS) entry which is preliminary data.</text>
</comment>
<reference evidence="2" key="1">
    <citation type="submission" date="2020-05" db="EMBL/GenBank/DDBJ databases">
        <title>Mycena genomes resolve the evolution of fungal bioluminescence.</title>
        <authorList>
            <person name="Tsai I.J."/>
        </authorList>
    </citation>
    <scope>NUCLEOTIDE SEQUENCE</scope>
    <source>
        <strain evidence="2">171206Taipei</strain>
    </source>
</reference>
<evidence type="ECO:0000313" key="3">
    <source>
        <dbReference type="Proteomes" id="UP000636479"/>
    </source>
</evidence>
<dbReference type="EMBL" id="JACAZF010000001">
    <property type="protein sequence ID" value="KAF7315809.1"/>
    <property type="molecule type" value="Genomic_DNA"/>
</dbReference>
<dbReference type="AlphaFoldDB" id="A0A8H6WEK7"/>
<evidence type="ECO:0000313" key="2">
    <source>
        <dbReference type="EMBL" id="KAF7315809.1"/>
    </source>
</evidence>
<sequence length="429" mass="47975">MSARSAARSKPLPKSYTEQQLVFLRSHLAEYERRSHGPVRGDAKKFALERAAEFIVRFGLPENVDVSHDTDARYKEQLYCWYKNTSGRNRRKADGKPKSSGRKDTTEQAQWEQFSEPSSSSSPTITFTDTTPANSSNARAHYNNPSSTLANALQPSPSPPPPVTINSLREAFLANVDSSLLAAQIQSFVITNPSQLPLAPVLSALFQAITVDHGTLPNVYLNRFLSATKYFSAAISHAGAIGPMAGVRALHMQIRKAAKWSPTSAAVPSSTSTSMSAELQRITLDRARRKEYILWARIHAGALDIGAFTFGYELQQQQQSSLSSHIQVPPDVFNESRVFSEIFAADTVWEEDEVEWVAGALVLQALIRSYLNHLRTLHVQHMRTDKRRKYEELLARYEERWKEMKDETRQAIVTEALLAAKADLARFGP</sequence>
<dbReference type="RefSeq" id="XP_037225832.1">
    <property type="nucleotide sequence ID" value="XM_037357922.1"/>
</dbReference>
<keyword evidence="3" id="KW-1185">Reference proteome</keyword>
<organism evidence="2 3">
    <name type="scientific">Mycena indigotica</name>
    <dbReference type="NCBI Taxonomy" id="2126181"/>
    <lineage>
        <taxon>Eukaryota</taxon>
        <taxon>Fungi</taxon>
        <taxon>Dikarya</taxon>
        <taxon>Basidiomycota</taxon>
        <taxon>Agaricomycotina</taxon>
        <taxon>Agaricomycetes</taxon>
        <taxon>Agaricomycetidae</taxon>
        <taxon>Agaricales</taxon>
        <taxon>Marasmiineae</taxon>
        <taxon>Mycenaceae</taxon>
        <taxon>Mycena</taxon>
    </lineage>
</organism>
<feature type="compositionally biased region" description="Basic and acidic residues" evidence="1">
    <location>
        <begin position="92"/>
        <end position="106"/>
    </location>
</feature>